<reference evidence="1" key="1">
    <citation type="submission" date="2018-10" db="EMBL/GenBank/DDBJ databases">
        <title>Population genomic analysis revealed the cold adaptation of white poplar.</title>
        <authorList>
            <person name="Liu Y.-J."/>
        </authorList>
    </citation>
    <scope>NUCLEOTIDE SEQUENCE [LARGE SCALE GENOMIC DNA]</scope>
    <source>
        <strain evidence="1">PAL-ZL1</strain>
    </source>
</reference>
<comment type="caution">
    <text evidence="1">The sequence shown here is derived from an EMBL/GenBank/DDBJ whole genome shotgun (WGS) entry which is preliminary data.</text>
</comment>
<sequence length="146" mass="16333">MQKLGIKGLPARQRLEAKWRETSGYCSRKTSLLSVPGGAGLLQCWKCCRHGAKEDRLLVSCSLFLFSCELPLSLLSRDGYCCYGWQAHGKKRGVRAGAYGGYGGHGLGKMVWVYMGCWFEYKQGLLREKGSLCAEGKSWLRKGEER</sequence>
<name>A0A4V6A8S0_POPAL</name>
<protein>
    <submittedName>
        <fullName evidence="1">Uncharacterized protein</fullName>
    </submittedName>
</protein>
<dbReference type="EMBL" id="RCHU01000553">
    <property type="protein sequence ID" value="TKS02076.1"/>
    <property type="molecule type" value="Genomic_DNA"/>
</dbReference>
<proteinExistence type="predicted"/>
<evidence type="ECO:0000313" key="1">
    <source>
        <dbReference type="EMBL" id="TKS02076.1"/>
    </source>
</evidence>
<gene>
    <name evidence="1" type="ORF">D5086_0000166690</name>
</gene>
<organism evidence="1">
    <name type="scientific">Populus alba</name>
    <name type="common">White poplar</name>
    <dbReference type="NCBI Taxonomy" id="43335"/>
    <lineage>
        <taxon>Eukaryota</taxon>
        <taxon>Viridiplantae</taxon>
        <taxon>Streptophyta</taxon>
        <taxon>Embryophyta</taxon>
        <taxon>Tracheophyta</taxon>
        <taxon>Spermatophyta</taxon>
        <taxon>Magnoliopsida</taxon>
        <taxon>eudicotyledons</taxon>
        <taxon>Gunneridae</taxon>
        <taxon>Pentapetalae</taxon>
        <taxon>rosids</taxon>
        <taxon>fabids</taxon>
        <taxon>Malpighiales</taxon>
        <taxon>Salicaceae</taxon>
        <taxon>Saliceae</taxon>
        <taxon>Populus</taxon>
    </lineage>
</organism>
<accession>A0A4V6A8S0</accession>
<dbReference type="AlphaFoldDB" id="A0A4V6A8S0"/>